<dbReference type="EMBL" id="HACG01005269">
    <property type="protein sequence ID" value="CEK52134.1"/>
    <property type="molecule type" value="Transcribed_RNA"/>
</dbReference>
<protein>
    <submittedName>
        <fullName evidence="1">Uncharacterized protein</fullName>
    </submittedName>
</protein>
<feature type="non-terminal residue" evidence="1">
    <location>
        <position position="86"/>
    </location>
</feature>
<dbReference type="AlphaFoldDB" id="A0A0B6Y7K8"/>
<gene>
    <name evidence="1" type="primary">ORF15618</name>
</gene>
<proteinExistence type="predicted"/>
<accession>A0A0B6Y7K8</accession>
<sequence length="86" mass="9910">MGCSTAKVGQTVKMMNNNDISTTQTYKSRRMLKCWTRKLLVIDKEPWPVRKSHRQHDTKYIVVNIGHIDNMTSIINIEVCSESNGK</sequence>
<organism evidence="1">
    <name type="scientific">Arion vulgaris</name>
    <dbReference type="NCBI Taxonomy" id="1028688"/>
    <lineage>
        <taxon>Eukaryota</taxon>
        <taxon>Metazoa</taxon>
        <taxon>Spiralia</taxon>
        <taxon>Lophotrochozoa</taxon>
        <taxon>Mollusca</taxon>
        <taxon>Gastropoda</taxon>
        <taxon>Heterobranchia</taxon>
        <taxon>Euthyneura</taxon>
        <taxon>Panpulmonata</taxon>
        <taxon>Eupulmonata</taxon>
        <taxon>Stylommatophora</taxon>
        <taxon>Helicina</taxon>
        <taxon>Arionoidea</taxon>
        <taxon>Arionidae</taxon>
        <taxon>Arion</taxon>
    </lineage>
</organism>
<reference evidence="1" key="1">
    <citation type="submission" date="2014-12" db="EMBL/GenBank/DDBJ databases">
        <title>Insight into the proteome of Arion vulgaris.</title>
        <authorList>
            <person name="Aradska J."/>
            <person name="Bulat T."/>
            <person name="Smidak R."/>
            <person name="Sarate P."/>
            <person name="Gangsoo J."/>
            <person name="Sialana F."/>
            <person name="Bilban M."/>
            <person name="Lubec G."/>
        </authorList>
    </citation>
    <scope>NUCLEOTIDE SEQUENCE</scope>
    <source>
        <tissue evidence="1">Skin</tissue>
    </source>
</reference>
<name>A0A0B6Y7K8_9EUPU</name>
<evidence type="ECO:0000313" key="1">
    <source>
        <dbReference type="EMBL" id="CEK52134.1"/>
    </source>
</evidence>